<evidence type="ECO:0000313" key="2">
    <source>
        <dbReference type="Proteomes" id="UP000230778"/>
    </source>
</evidence>
<evidence type="ECO:0000313" key="1">
    <source>
        <dbReference type="EMBL" id="PIQ07482.1"/>
    </source>
</evidence>
<proteinExistence type="predicted"/>
<protein>
    <submittedName>
        <fullName evidence="1">Uncharacterized protein</fullName>
    </submittedName>
</protein>
<dbReference type="Proteomes" id="UP000230778">
    <property type="component" value="Unassembled WGS sequence"/>
</dbReference>
<gene>
    <name evidence="1" type="ORF">COW72_00105</name>
</gene>
<reference evidence="1 2" key="1">
    <citation type="submission" date="2017-09" db="EMBL/GenBank/DDBJ databases">
        <title>Depth-based differentiation of microbial function through sediment-hosted aquifers and enrichment of novel symbionts in the deep terrestrial subsurface.</title>
        <authorList>
            <person name="Probst A.J."/>
            <person name="Ladd B."/>
            <person name="Jarett J.K."/>
            <person name="Geller-Mcgrath D.E."/>
            <person name="Sieber C.M."/>
            <person name="Emerson J.B."/>
            <person name="Anantharaman K."/>
            <person name="Thomas B.C."/>
            <person name="Malmstrom R."/>
            <person name="Stieglmeier M."/>
            <person name="Klingl A."/>
            <person name="Woyke T."/>
            <person name="Ryan C.M."/>
            <person name="Banfield J.F."/>
        </authorList>
    </citation>
    <scope>NUCLEOTIDE SEQUENCE [LARGE SCALE GENOMIC DNA]</scope>
    <source>
        <strain evidence="1">CG18_big_fil_WC_8_21_14_2_50_37_10</strain>
    </source>
</reference>
<dbReference type="AlphaFoldDB" id="A0A2H0FLH0"/>
<comment type="caution">
    <text evidence="1">The sequence shown here is derived from an EMBL/GenBank/DDBJ whole genome shotgun (WGS) entry which is preliminary data.</text>
</comment>
<sequence>MEKIITIPKDLIKEGELILIPRRKYEKLLENQKITEEDVLRWTREAKILKKIGKLPKLKSWTSFKK</sequence>
<accession>A0A2H0FLH0</accession>
<organism evidence="1 2">
    <name type="scientific">Candidatus Nealsonbacteria bacterium CG18_big_fil_WC_8_21_14_2_50_37_10</name>
    <dbReference type="NCBI Taxonomy" id="1974717"/>
    <lineage>
        <taxon>Bacteria</taxon>
        <taxon>Candidatus Nealsoniibacteriota</taxon>
    </lineage>
</organism>
<name>A0A2H0FLH0_9BACT</name>
<dbReference type="EMBL" id="PCUC01000005">
    <property type="protein sequence ID" value="PIQ07482.1"/>
    <property type="molecule type" value="Genomic_DNA"/>
</dbReference>